<proteinExistence type="predicted"/>
<dbReference type="AlphaFoldDB" id="A0A0G1EII9"/>
<name>A0A0G1EII9_9BACT</name>
<gene>
    <name evidence="1" type="ORF">UV58_C0004G0024</name>
</gene>
<comment type="caution">
    <text evidence="1">The sequence shown here is derived from an EMBL/GenBank/DDBJ whole genome shotgun (WGS) entry which is preliminary data.</text>
</comment>
<dbReference type="EMBL" id="LCFA01000004">
    <property type="protein sequence ID" value="KKS82851.1"/>
    <property type="molecule type" value="Genomic_DNA"/>
</dbReference>
<protein>
    <submittedName>
        <fullName evidence="1">Uncharacterized protein</fullName>
    </submittedName>
</protein>
<reference evidence="1 2" key="1">
    <citation type="journal article" date="2015" name="Nature">
        <title>rRNA introns, odd ribosomes, and small enigmatic genomes across a large radiation of phyla.</title>
        <authorList>
            <person name="Brown C.T."/>
            <person name="Hug L.A."/>
            <person name="Thomas B.C."/>
            <person name="Sharon I."/>
            <person name="Castelle C.J."/>
            <person name="Singh A."/>
            <person name="Wilkins M.J."/>
            <person name="Williams K.H."/>
            <person name="Banfield J.F."/>
        </authorList>
    </citation>
    <scope>NUCLEOTIDE SEQUENCE [LARGE SCALE GENOMIC DNA]</scope>
</reference>
<sequence>MKYTKFFIAIFFVVTVGVVSALFPVTRVQAQAGETFTLNVTATIGKGSGYDNFTYVRDPNAEELSQIKFDITLYKGQGNSTTWNVVLSGVGPGLYTLPTLGSVGGREYSLAVKQSPVGSSYNTNVFFGDIIYGIGSNTTYDPQNNPIITPIPNGGTQNKQLKFRYNFSSLSFAYKSFADVPTIFKAEIVDYKGTYVRGLTAAEKTQTSFEMVSFNGVAYVDPTAGQIITGAPLSPPANKLETTYMLRVEEKTPAGCTLCYRVTNITPPSGYVLRYIRSITGQGMGVGMDFGPPWLLSQEIRDKYRDFLSPEELTVPTTEYLLSFAPTFGSSLAKIEDRMVYAAGAGSGLALVKRFINTYGLWQGNDPATDLTSGYLEYHDDGRYGKNLREPTKPFPQGAKVAYFGGKAYLFIKAGPQLMVYDVSSPANPVLKRTINAKDILAVGGYPVNVTYSDFTLINSGGPLFNDVVVLDNSPYILVSISWQGKQVSGIAALKIDPTSMNMTATSDLTRIGINYGGAVSLFGYKGGGNKYYFVSDLYGSPDCSKKLCSGSSMSVYAIYSISESGDVVVEQTLRNLSGGSSLGYSFPLQGMEIAGFAAMGAKTYMFGKIKASLQGFDITSPASIQGGATFTLPSAQSTISFDGEGKRMYVETYTYNQAGPTKAYDISDPLNFKEIGSYASACDMTGLSEQSDVIKEMKKLYNIPESDAIVAKSGCLSSGVGTRSGFISMKGNKGAILVPAPYINLPGATVFSAAENQYYSAFNAQYSSYGAPSYLVFVDLSDLASPKVLGITGLRQISLRSAGSMSGGLLEDPRSSFWYSGWNLSPIVIHRNRYVYRTLKRTADVWEFKNITATAAPAGTGGGGTGGGGTSGGGGLFQTNQTPITFNLNSLLNIFRRILNR</sequence>
<evidence type="ECO:0000313" key="1">
    <source>
        <dbReference type="EMBL" id="KKS82851.1"/>
    </source>
</evidence>
<evidence type="ECO:0000313" key="2">
    <source>
        <dbReference type="Proteomes" id="UP000034810"/>
    </source>
</evidence>
<accession>A0A0G1EII9</accession>
<dbReference type="PATRIC" id="fig|1619011.3.peg.178"/>
<dbReference type="Proteomes" id="UP000034810">
    <property type="component" value="Unassembled WGS sequence"/>
</dbReference>
<organism evidence="1 2">
    <name type="scientific">Candidatus Wolfebacteria bacterium GW2011_GWC1_43_10</name>
    <dbReference type="NCBI Taxonomy" id="1619011"/>
    <lineage>
        <taxon>Bacteria</taxon>
        <taxon>Candidatus Wolfeibacteriota</taxon>
    </lineage>
</organism>